<dbReference type="EMBL" id="JAAGNX010000003">
    <property type="protein sequence ID" value="NDV62958.1"/>
    <property type="molecule type" value="Genomic_DNA"/>
</dbReference>
<sequence length="549" mass="59078">MLALKNNTRGSIMIAALIITLVTGTLVGLFLKTVSQEVANTHRARMGFQAINLAEAGVEYAMHGMIEDNLDTAWTSTSGGGYYKDNFPHIDITSEAKNDQDSRLYRVRSSLRNDNRSLRVYLEPEWINPDGDKVPVVISEGLVTLNNGMLVRKQIRVEMEKGSSKPWKRGWGNGILGKDSVTFVGGNVFVDSYSSSAGPYDVTTNRRDNGSVASNEVVSGAVSIGNATVVGNVATGGGKPDIGPNGSIRDLTDYENGVTGIDWDRVALDFYADLPEPELPTLTTPQTSLPSTFSASTLIPGSLAVSQLKAEFPSLEFSTKSESIGKGLKVEVIEFAYIDTDNDGTYDTSSEIKYENIALVTEEAYKLTEIDVHSSELYLFSGETQIVVDNEDINTPADTIINGGMLLGSSASLEFYLAGSLTVTGPEAAMINDTGRPPNLQIYVAELNSDWDTSVYMGGNGTLSGAVYSPSSSLEFKGGGGGGDVFGAVVGETIKFSGTYKFHYDEDLANINDDDDDDGDFVPVVTAWRELNYAGERISSWEDLKKSGL</sequence>
<keyword evidence="1" id="KW-1133">Transmembrane helix</keyword>
<proteinExistence type="predicted"/>
<reference evidence="3 4" key="1">
    <citation type="submission" date="2020-02" db="EMBL/GenBank/DDBJ databases">
        <title>Albibacoteraceae fam. nov., the first described family within the subdivision 4 Verrucomicrobia.</title>
        <authorList>
            <person name="Xi F."/>
        </authorList>
    </citation>
    <scope>NUCLEOTIDE SEQUENCE [LARGE SCALE GENOMIC DNA]</scope>
    <source>
        <strain evidence="3 4">CK1056</strain>
    </source>
</reference>
<dbReference type="AlphaFoldDB" id="A0A6B2M1Z9"/>
<keyword evidence="4" id="KW-1185">Reference proteome</keyword>
<dbReference type="Pfam" id="PF23981">
    <property type="entry name" value="DUF7305"/>
    <property type="match status" value="1"/>
</dbReference>
<dbReference type="Proteomes" id="UP000478417">
    <property type="component" value="Unassembled WGS sequence"/>
</dbReference>
<name>A0A6B2M1Z9_9BACT</name>
<keyword evidence="1" id="KW-0812">Transmembrane</keyword>
<feature type="domain" description="DUF7305" evidence="2">
    <location>
        <begin position="364"/>
        <end position="511"/>
    </location>
</feature>
<comment type="caution">
    <text evidence="3">The sequence shown here is derived from an EMBL/GenBank/DDBJ whole genome shotgun (WGS) entry which is preliminary data.</text>
</comment>
<evidence type="ECO:0000313" key="3">
    <source>
        <dbReference type="EMBL" id="NDV62958.1"/>
    </source>
</evidence>
<feature type="transmembrane region" description="Helical" evidence="1">
    <location>
        <begin position="12"/>
        <end position="31"/>
    </location>
</feature>
<evidence type="ECO:0000259" key="2">
    <source>
        <dbReference type="Pfam" id="PF23981"/>
    </source>
</evidence>
<protein>
    <recommendedName>
        <fullName evidence="2">DUF7305 domain-containing protein</fullName>
    </recommendedName>
</protein>
<keyword evidence="1" id="KW-0472">Membrane</keyword>
<evidence type="ECO:0000256" key="1">
    <source>
        <dbReference type="SAM" id="Phobius"/>
    </source>
</evidence>
<organism evidence="3 4">
    <name type="scientific">Oceanipulchritudo coccoides</name>
    <dbReference type="NCBI Taxonomy" id="2706888"/>
    <lineage>
        <taxon>Bacteria</taxon>
        <taxon>Pseudomonadati</taxon>
        <taxon>Verrucomicrobiota</taxon>
        <taxon>Opitutia</taxon>
        <taxon>Puniceicoccales</taxon>
        <taxon>Oceanipulchritudinaceae</taxon>
        <taxon>Oceanipulchritudo</taxon>
    </lineage>
</organism>
<dbReference type="InterPro" id="IPR055729">
    <property type="entry name" value="DUF7305"/>
</dbReference>
<gene>
    <name evidence="3" type="ORF">G0Q06_10885</name>
</gene>
<accession>A0A6B2M1Z9</accession>
<dbReference type="RefSeq" id="WP_163965803.1">
    <property type="nucleotide sequence ID" value="NZ_JAAGNX010000003.1"/>
</dbReference>
<evidence type="ECO:0000313" key="4">
    <source>
        <dbReference type="Proteomes" id="UP000478417"/>
    </source>
</evidence>